<comment type="caution">
    <text evidence="3">The sequence shown here is derived from an EMBL/GenBank/DDBJ whole genome shotgun (WGS) entry which is preliminary data.</text>
</comment>
<protein>
    <submittedName>
        <fullName evidence="3">Uncharacterized protein</fullName>
    </submittedName>
</protein>
<keyword evidence="2" id="KW-0472">Membrane</keyword>
<keyword evidence="2" id="KW-0812">Transmembrane</keyword>
<evidence type="ECO:0000256" key="1">
    <source>
        <dbReference type="SAM" id="MobiDB-lite"/>
    </source>
</evidence>
<dbReference type="EMBL" id="QKRB01000038">
    <property type="protein sequence ID" value="PZD96446.1"/>
    <property type="molecule type" value="Genomic_DNA"/>
</dbReference>
<evidence type="ECO:0000313" key="3">
    <source>
        <dbReference type="EMBL" id="PZD96446.1"/>
    </source>
</evidence>
<dbReference type="AlphaFoldDB" id="A0A2W1LB56"/>
<reference evidence="3 4" key="1">
    <citation type="submission" date="2018-06" db="EMBL/GenBank/DDBJ databases">
        <title>Paenibacillus imtechensis sp. nov.</title>
        <authorList>
            <person name="Pinnaka A.K."/>
            <person name="Singh H."/>
            <person name="Kaur M."/>
        </authorList>
    </citation>
    <scope>NUCLEOTIDE SEQUENCE [LARGE SCALE GENOMIC DNA]</scope>
    <source>
        <strain evidence="3 4">SMB1</strain>
    </source>
</reference>
<feature type="transmembrane region" description="Helical" evidence="2">
    <location>
        <begin position="48"/>
        <end position="70"/>
    </location>
</feature>
<dbReference type="OrthoDB" id="2677224at2"/>
<keyword evidence="4" id="KW-1185">Reference proteome</keyword>
<proteinExistence type="predicted"/>
<evidence type="ECO:0000256" key="2">
    <source>
        <dbReference type="SAM" id="Phobius"/>
    </source>
</evidence>
<accession>A0A2W1LB56</accession>
<feature type="region of interest" description="Disordered" evidence="1">
    <location>
        <begin position="1"/>
        <end position="27"/>
    </location>
</feature>
<gene>
    <name evidence="3" type="ORF">DNH61_08030</name>
</gene>
<dbReference type="RefSeq" id="WP_111146140.1">
    <property type="nucleotide sequence ID" value="NZ_QKRB01000038.1"/>
</dbReference>
<sequence>MDPMDSMDKKLKRDLSGGPLTRNGFDERLEQRIRERLDHRSAPARRSWLLRFGGWSTGAVAMIILILAVIQLGGGQPAGNTEQVIADYDQAEGNKENAGTLSYSAESPPQTALLIALRKDTAEREGEESSTYRTLLVTAGENLPEKVAEDSGILMPYRTNFWRVDVGRVDLGKIEYQVAGAYNAQTNKKTDNPVKLYSKSGAPGEIVRERIDYVGNRYIALTREIASPGAEGEHDKQQEKQETVWVMEVSQLGQARELGSLAAGTEQHAVASASPDQPLAAFLSSREDMPMGTELIHNWTLTRKPGRWIAERALMPGTAAAEPLLQEIGQELDTTIVQHNQLDIPWHDIRAVEPAAVDAYTSPAGNLAVILTDRRLLFYGMEDQTLTSVGFEEAVGPDETIIMVQWAIVPRYVEMWKEQAGSLLRE</sequence>
<evidence type="ECO:0000313" key="4">
    <source>
        <dbReference type="Proteomes" id="UP000249522"/>
    </source>
</evidence>
<feature type="compositionally biased region" description="Basic and acidic residues" evidence="1">
    <location>
        <begin position="1"/>
        <end position="15"/>
    </location>
</feature>
<organism evidence="3 4">
    <name type="scientific">Paenibacillus sambharensis</name>
    <dbReference type="NCBI Taxonomy" id="1803190"/>
    <lineage>
        <taxon>Bacteria</taxon>
        <taxon>Bacillati</taxon>
        <taxon>Bacillota</taxon>
        <taxon>Bacilli</taxon>
        <taxon>Bacillales</taxon>
        <taxon>Paenibacillaceae</taxon>
        <taxon>Paenibacillus</taxon>
    </lineage>
</organism>
<name>A0A2W1LB56_9BACL</name>
<keyword evidence="2" id="KW-1133">Transmembrane helix</keyword>
<dbReference type="Proteomes" id="UP000249522">
    <property type="component" value="Unassembled WGS sequence"/>
</dbReference>